<name>A0A8S2FFF8_9BILA</name>
<dbReference type="AlphaFoldDB" id="A0A8S2FFF8"/>
<evidence type="ECO:0000313" key="2">
    <source>
        <dbReference type="EMBL" id="CAF4246247.1"/>
    </source>
</evidence>
<organism evidence="1 3">
    <name type="scientific">Didymodactylos carnosus</name>
    <dbReference type="NCBI Taxonomy" id="1234261"/>
    <lineage>
        <taxon>Eukaryota</taxon>
        <taxon>Metazoa</taxon>
        <taxon>Spiralia</taxon>
        <taxon>Gnathifera</taxon>
        <taxon>Rotifera</taxon>
        <taxon>Eurotatoria</taxon>
        <taxon>Bdelloidea</taxon>
        <taxon>Philodinida</taxon>
        <taxon>Philodinidae</taxon>
        <taxon>Didymodactylos</taxon>
    </lineage>
</organism>
<dbReference type="EMBL" id="CAJOBA010051585">
    <property type="protein sequence ID" value="CAF4246247.1"/>
    <property type="molecule type" value="Genomic_DNA"/>
</dbReference>
<reference evidence="1" key="1">
    <citation type="submission" date="2021-02" db="EMBL/GenBank/DDBJ databases">
        <authorList>
            <person name="Nowell W R."/>
        </authorList>
    </citation>
    <scope>NUCLEOTIDE SEQUENCE</scope>
</reference>
<dbReference type="EMBL" id="CAJNOK010029748">
    <property type="protein sequence ID" value="CAF1451629.1"/>
    <property type="molecule type" value="Genomic_DNA"/>
</dbReference>
<dbReference type="Proteomes" id="UP000682733">
    <property type="component" value="Unassembled WGS sequence"/>
</dbReference>
<sequence>FDENTMNIVRCKVSSNTGWSRVTCSDTSLFLLTQGLGPSISQYTFRPSIKCIKEWHSPETCTTEEYIFDLKWKHNSLAVIIYNEQNKETRLELRSSATLQRLWSIGVGSAFRCCLLYGDQWMVVDPLNSRLFHISTDGTLLKNDRYSQRPWNVIQWGKYVIGIRTAEGINLH</sequence>
<accession>A0A8S2FFF8</accession>
<gene>
    <name evidence="1" type="ORF">OVA965_LOCUS34860</name>
    <name evidence="2" type="ORF">TMI583_LOCUS35804</name>
</gene>
<evidence type="ECO:0000313" key="3">
    <source>
        <dbReference type="Proteomes" id="UP000677228"/>
    </source>
</evidence>
<protein>
    <submittedName>
        <fullName evidence="1">Uncharacterized protein</fullName>
    </submittedName>
</protein>
<dbReference type="Proteomes" id="UP000677228">
    <property type="component" value="Unassembled WGS sequence"/>
</dbReference>
<proteinExistence type="predicted"/>
<comment type="caution">
    <text evidence="1">The sequence shown here is derived from an EMBL/GenBank/DDBJ whole genome shotgun (WGS) entry which is preliminary data.</text>
</comment>
<evidence type="ECO:0000313" key="1">
    <source>
        <dbReference type="EMBL" id="CAF1451629.1"/>
    </source>
</evidence>
<feature type="non-terminal residue" evidence="1">
    <location>
        <position position="1"/>
    </location>
</feature>